<evidence type="ECO:0000313" key="9">
    <source>
        <dbReference type="Proteomes" id="UP000646776"/>
    </source>
</evidence>
<reference evidence="8" key="1">
    <citation type="journal article" date="2014" name="Int. J. Syst. Evol. Microbiol.">
        <title>Complete genome sequence of Corynebacterium casei LMG S-19264T (=DSM 44701T), isolated from a smear-ripened cheese.</title>
        <authorList>
            <consortium name="US DOE Joint Genome Institute (JGI-PGF)"/>
            <person name="Walter F."/>
            <person name="Albersmeier A."/>
            <person name="Kalinowski J."/>
            <person name="Ruckert C."/>
        </authorList>
    </citation>
    <scope>NUCLEOTIDE SEQUENCE</scope>
    <source>
        <strain evidence="8">JCM 4125</strain>
    </source>
</reference>
<dbReference type="InterPro" id="IPR036396">
    <property type="entry name" value="Cyt_P450_sf"/>
</dbReference>
<evidence type="ECO:0000313" key="8">
    <source>
        <dbReference type="EMBL" id="GGT92114.1"/>
    </source>
</evidence>
<dbReference type="GO" id="GO:0016705">
    <property type="term" value="F:oxidoreductase activity, acting on paired donors, with incorporation or reduction of molecular oxygen"/>
    <property type="evidence" value="ECO:0007669"/>
    <property type="project" value="InterPro"/>
</dbReference>
<dbReference type="SUPFAM" id="SSF48264">
    <property type="entry name" value="Cytochrome P450"/>
    <property type="match status" value="1"/>
</dbReference>
<keyword evidence="3 7" id="KW-0479">Metal-binding</keyword>
<dbReference type="GO" id="GO:0004497">
    <property type="term" value="F:monooxygenase activity"/>
    <property type="evidence" value="ECO:0007669"/>
    <property type="project" value="UniProtKB-KW"/>
</dbReference>
<keyword evidence="6 7" id="KW-0503">Monooxygenase</keyword>
<keyword evidence="4 7" id="KW-0560">Oxidoreductase</keyword>
<evidence type="ECO:0000256" key="1">
    <source>
        <dbReference type="ARBA" id="ARBA00010617"/>
    </source>
</evidence>
<dbReference type="PRINTS" id="PR00359">
    <property type="entry name" value="BP450"/>
</dbReference>
<gene>
    <name evidence="8" type="ORF">GCM10010226_82630</name>
</gene>
<dbReference type="GO" id="GO:0005506">
    <property type="term" value="F:iron ion binding"/>
    <property type="evidence" value="ECO:0007669"/>
    <property type="project" value="InterPro"/>
</dbReference>
<dbReference type="InterPro" id="IPR017972">
    <property type="entry name" value="Cyt_P450_CS"/>
</dbReference>
<evidence type="ECO:0000256" key="2">
    <source>
        <dbReference type="ARBA" id="ARBA00022617"/>
    </source>
</evidence>
<reference evidence="8" key="2">
    <citation type="submission" date="2020-09" db="EMBL/GenBank/DDBJ databases">
        <authorList>
            <person name="Sun Q."/>
            <person name="Ohkuma M."/>
        </authorList>
    </citation>
    <scope>NUCLEOTIDE SEQUENCE</scope>
    <source>
        <strain evidence="8">JCM 4125</strain>
    </source>
</reference>
<keyword evidence="5 7" id="KW-0408">Iron</keyword>
<dbReference type="Proteomes" id="UP000646776">
    <property type="component" value="Unassembled WGS sequence"/>
</dbReference>
<keyword evidence="2 7" id="KW-0349">Heme</keyword>
<proteinExistence type="inferred from homology"/>
<evidence type="ECO:0000256" key="3">
    <source>
        <dbReference type="ARBA" id="ARBA00022723"/>
    </source>
</evidence>
<protein>
    <submittedName>
        <fullName evidence="8">Cytochrome P450</fullName>
    </submittedName>
</protein>
<organism evidence="8 9">
    <name type="scientific">Streptomyces phaeofaciens</name>
    <dbReference type="NCBI Taxonomy" id="68254"/>
    <lineage>
        <taxon>Bacteria</taxon>
        <taxon>Bacillati</taxon>
        <taxon>Actinomycetota</taxon>
        <taxon>Actinomycetes</taxon>
        <taxon>Kitasatosporales</taxon>
        <taxon>Streptomycetaceae</taxon>
        <taxon>Streptomyces</taxon>
    </lineage>
</organism>
<name>A0A918HRG4_9ACTN</name>
<comment type="similarity">
    <text evidence="1 7">Belongs to the cytochrome P450 family.</text>
</comment>
<dbReference type="CDD" id="cd20625">
    <property type="entry name" value="CYP164-like"/>
    <property type="match status" value="1"/>
</dbReference>
<dbReference type="FunFam" id="1.10.630.10:FF:000018">
    <property type="entry name" value="Cytochrome P450 monooxygenase"/>
    <property type="match status" value="1"/>
</dbReference>
<evidence type="ECO:0000256" key="6">
    <source>
        <dbReference type="ARBA" id="ARBA00023033"/>
    </source>
</evidence>
<dbReference type="Gene3D" id="1.10.630.10">
    <property type="entry name" value="Cytochrome P450"/>
    <property type="match status" value="1"/>
</dbReference>
<sequence length="409" mass="45191">MTAAGLSCWELFNPFDAEFANDAYGHYRRLRETAPIYFHRDMNVWLVSRYDDITSVMTGQAFGRAGQLESAKPFEVGSAPQRLTGEWLVGVDPPQHTRVRRCFAKTFSHRRVDNLRPFIEDRVGALLDQFAADNGGDFIAMVAEPLPFQVICHLLGIPAADHPALLEMTTRMLPLMEPIMTDVQRASVQDAAGRAVEYFDNLIAERRRRPGDDFVSHLIAVSDDYAGPDGGALTAAELMNNVAFLFGAGHETTTSVLGTGMYALLSAPDELTQLRADPGLLDAAVREIIRWEAPFQFIAQQAHDDTLLGTVEISAGQVVVALLGAGNHDPARFTDPDSFRVTRDEGPALSFGAGLHYCIGAGLAKLEAEVLFGELLRRFPKLLLEQQARYRPGFSFRALDELQMRVVLR</sequence>
<keyword evidence="9" id="KW-1185">Reference proteome</keyword>
<evidence type="ECO:0000256" key="4">
    <source>
        <dbReference type="ARBA" id="ARBA00023002"/>
    </source>
</evidence>
<dbReference type="PANTHER" id="PTHR46696:SF1">
    <property type="entry name" value="CYTOCHROME P450 YJIB-RELATED"/>
    <property type="match status" value="1"/>
</dbReference>
<dbReference type="GO" id="GO:0020037">
    <property type="term" value="F:heme binding"/>
    <property type="evidence" value="ECO:0007669"/>
    <property type="project" value="InterPro"/>
</dbReference>
<dbReference type="EMBL" id="BMSA01000040">
    <property type="protein sequence ID" value="GGT92114.1"/>
    <property type="molecule type" value="Genomic_DNA"/>
</dbReference>
<accession>A0A918HRG4</accession>
<dbReference type="Pfam" id="PF00067">
    <property type="entry name" value="p450"/>
    <property type="match status" value="1"/>
</dbReference>
<evidence type="ECO:0000256" key="5">
    <source>
        <dbReference type="ARBA" id="ARBA00023004"/>
    </source>
</evidence>
<dbReference type="InterPro" id="IPR002397">
    <property type="entry name" value="Cyt_P450_B"/>
</dbReference>
<dbReference type="AlphaFoldDB" id="A0A918HRG4"/>
<dbReference type="PRINTS" id="PR00385">
    <property type="entry name" value="P450"/>
</dbReference>
<dbReference type="PROSITE" id="PS00086">
    <property type="entry name" value="CYTOCHROME_P450"/>
    <property type="match status" value="1"/>
</dbReference>
<dbReference type="InterPro" id="IPR001128">
    <property type="entry name" value="Cyt_P450"/>
</dbReference>
<dbReference type="PANTHER" id="PTHR46696">
    <property type="entry name" value="P450, PUTATIVE (EUROFUNG)-RELATED"/>
    <property type="match status" value="1"/>
</dbReference>
<evidence type="ECO:0000256" key="7">
    <source>
        <dbReference type="RuleBase" id="RU000461"/>
    </source>
</evidence>
<comment type="caution">
    <text evidence="8">The sequence shown here is derived from an EMBL/GenBank/DDBJ whole genome shotgun (WGS) entry which is preliminary data.</text>
</comment>